<evidence type="ECO:0000256" key="1">
    <source>
        <dbReference type="ARBA" id="ARBA00004236"/>
    </source>
</evidence>
<dbReference type="InterPro" id="IPR026906">
    <property type="entry name" value="LRR_5"/>
</dbReference>
<comment type="subcellular location">
    <subcellularLocation>
        <location evidence="1">Cell membrane</location>
    </subcellularLocation>
</comment>
<gene>
    <name evidence="9" type="primary">LOC115883845</name>
</gene>
<dbReference type="FunCoup" id="A0A6J2Y533">
    <property type="interactions" value="7"/>
</dbReference>
<keyword evidence="3" id="KW-0433">Leucine-rich repeat</keyword>
<keyword evidence="2" id="KW-1003">Cell membrane</keyword>
<dbReference type="Pfam" id="PF13855">
    <property type="entry name" value="LRR_8"/>
    <property type="match status" value="7"/>
</dbReference>
<evidence type="ECO:0000256" key="4">
    <source>
        <dbReference type="ARBA" id="ARBA00022729"/>
    </source>
</evidence>
<evidence type="ECO:0000256" key="2">
    <source>
        <dbReference type="ARBA" id="ARBA00022475"/>
    </source>
</evidence>
<dbReference type="GO" id="GO:0005886">
    <property type="term" value="C:plasma membrane"/>
    <property type="evidence" value="ECO:0007669"/>
    <property type="project" value="UniProtKB-SubCell"/>
</dbReference>
<reference evidence="9" key="1">
    <citation type="submission" date="2025-08" db="UniProtKB">
        <authorList>
            <consortium name="RefSeq"/>
        </authorList>
    </citation>
    <scope>IDENTIFICATION</scope>
    <source>
        <tissue evidence="9">Gonads</tissue>
    </source>
</reference>
<dbReference type="FunFam" id="3.80.10.10:FF:001167">
    <property type="entry name" value="Chaoptin"/>
    <property type="match status" value="1"/>
</dbReference>
<dbReference type="KEGG" id="soy:115883845"/>
<dbReference type="Gene3D" id="3.80.10.10">
    <property type="entry name" value="Ribonuclease Inhibitor"/>
    <property type="match status" value="8"/>
</dbReference>
<organism evidence="8 9">
    <name type="scientific">Sitophilus oryzae</name>
    <name type="common">Rice weevil</name>
    <name type="synonym">Curculio oryzae</name>
    <dbReference type="NCBI Taxonomy" id="7048"/>
    <lineage>
        <taxon>Eukaryota</taxon>
        <taxon>Metazoa</taxon>
        <taxon>Ecdysozoa</taxon>
        <taxon>Arthropoda</taxon>
        <taxon>Hexapoda</taxon>
        <taxon>Insecta</taxon>
        <taxon>Pterygota</taxon>
        <taxon>Neoptera</taxon>
        <taxon>Endopterygota</taxon>
        <taxon>Coleoptera</taxon>
        <taxon>Polyphaga</taxon>
        <taxon>Cucujiformia</taxon>
        <taxon>Curculionidae</taxon>
        <taxon>Dryophthorinae</taxon>
        <taxon>Sitophilus</taxon>
    </lineage>
</organism>
<dbReference type="SMART" id="SM00365">
    <property type="entry name" value="LRR_SD22"/>
    <property type="match status" value="13"/>
</dbReference>
<keyword evidence="5" id="KW-0677">Repeat</keyword>
<dbReference type="InterPro" id="IPR001611">
    <property type="entry name" value="Leu-rich_rpt"/>
</dbReference>
<dbReference type="Pfam" id="PF13306">
    <property type="entry name" value="LRR_5"/>
    <property type="match status" value="1"/>
</dbReference>
<dbReference type="RefSeq" id="XP_030758115.1">
    <property type="nucleotide sequence ID" value="XM_030902255.1"/>
</dbReference>
<keyword evidence="7" id="KW-0812">Transmembrane</keyword>
<dbReference type="PROSITE" id="PS51450">
    <property type="entry name" value="LRR"/>
    <property type="match status" value="11"/>
</dbReference>
<dbReference type="InterPro" id="IPR032675">
    <property type="entry name" value="LRR_dom_sf"/>
</dbReference>
<dbReference type="SUPFAM" id="SSF52058">
    <property type="entry name" value="L domain-like"/>
    <property type="match status" value="4"/>
</dbReference>
<dbReference type="OrthoDB" id="1111193at2759"/>
<dbReference type="InParanoid" id="A0A6J2Y533"/>
<dbReference type="CTD" id="43690"/>
<keyword evidence="8" id="KW-1185">Reference proteome</keyword>
<dbReference type="GeneID" id="115883845"/>
<dbReference type="SMART" id="SM00369">
    <property type="entry name" value="LRR_TYP"/>
    <property type="match status" value="26"/>
</dbReference>
<name>A0A6J2Y533_SITOR</name>
<sequence length="1286" mass="146668">MELYRAMYFGYVLVLAVFFLMIWVSYVESKEQESVKYPPCFFNPLCSCSKAVPDLGIVQCKDVHLSRIPETVNVSKAFMLHLENNGLRTLEPFFLQSTGLYKIVISNNPLVMVPDESFLGLERSLWELKLSHCHLTRVPNRALRYLQKLRLLDLTGNDIIKISPENWRGLESSLEVLILSENAINHIPIDAFSGLPMLDTIDLRGNHLREIDPSVFRDGMGKLSHLLLGDNQLSAIPYQALQPLRTLKTLDLSYNRINKMSPSTEPGVNINLNFQLNLDTFRLDYNQLRVLEPASFQYFNIVNKTYLDGNPLSAVENDAFRQAKIRELFLRSCGLTNISPAAFAGLENFLEVLDLSGNNISLLPNELFQRFQYIRTLFLRDNIITKLSPSEAFNSFQYTLYNLDLSGSQNMPINIQDLRRLRSLRSLSLSRLNQPHIEPDDFLEFGIDLEEMSITYAGIQSIKNNAFKHVHGLKSIDFSDNSLTTIEADAFVDIGHSLEQLSLAHAFSASFSTVPSDAIKVLNNLEFLDLSNNKFKTLGETSFHFLKKLRKIELQDNLIDVIHKGTFQGDIHSNLEEIYFSFNNIKTVPQHTFVHLPQLERLFLDDNQLESLDRRAFMNLEHLKSLNLKGNKLTKISYEAFQNLPELEDLDLAYNDLKSLDFMMFDQVGTLAMFSVNISHNSLKELLVNLSPGFDTQIGFGGFHSNVKVLDMSYNNISLIAKQFFRPAEISLTHLYLSHNKILNATRDVFGNMPHLQWLDVSWNQIYEMDFDMFRNTKKLQVLDVSYNRIADIPNDIFRFLSNLRLVNLSNNRLRSLPDNLFREEGLERLDLSNNLLSKLPLNGISTAPAHTLCELDLSANLISSLSHGGLLERFKKLNYLDLSYNRLAQIDAGTFKGLPRLLALDLSHNGQLVLEYNGGSFQGLEYSLLHLNLNNASLSMVPILPTPNLVSLSLAYNSLPNIPPETATNMTNLQFLNLNYNDLTTIPILTHSLFELRYLFMMSNPVTYLSNTSLLGVADHLEELDIRNFDLTVLESGAFCKMYSLRTLKMSLYTGFKTFNIPNIIQWNHGLKNLEIHVDRPSDSNLEKEMAGEFPLKLRNITFSGKGLKKLGSNIFQGIRYPQLHVGIRNTTIPQISSDLFRDTGRARNLTMDLRDNVGLKNLMNPITGSKPQLFKKIFLLDLQTRGNKWDCDCDLGWIETWLRKKRQYLCSHSLSSLHSSTSVDSSCHETPDEFRMSFCTNKNNKSIIDVLKTEIECGWSLGNHLDQFTLSLVILVALVLQYFV</sequence>
<dbReference type="GO" id="GO:0048468">
    <property type="term" value="P:cell development"/>
    <property type="evidence" value="ECO:0007669"/>
    <property type="project" value="UniProtKB-ARBA"/>
</dbReference>
<protein>
    <submittedName>
        <fullName evidence="9">Chaoptin</fullName>
    </submittedName>
</protein>
<feature type="transmembrane region" description="Helical" evidence="7">
    <location>
        <begin position="7"/>
        <end position="26"/>
    </location>
</feature>
<dbReference type="Proteomes" id="UP000504635">
    <property type="component" value="Unplaced"/>
</dbReference>
<evidence type="ECO:0000256" key="5">
    <source>
        <dbReference type="ARBA" id="ARBA00022737"/>
    </source>
</evidence>
<dbReference type="FunFam" id="3.80.10.10:FF:001164">
    <property type="entry name" value="GH01279p"/>
    <property type="match status" value="2"/>
</dbReference>
<evidence type="ECO:0000313" key="8">
    <source>
        <dbReference type="Proteomes" id="UP000504635"/>
    </source>
</evidence>
<dbReference type="InterPro" id="IPR003591">
    <property type="entry name" value="Leu-rich_rpt_typical-subtyp"/>
</dbReference>
<dbReference type="PANTHER" id="PTHR45712">
    <property type="entry name" value="AGAP008170-PA"/>
    <property type="match status" value="1"/>
</dbReference>
<dbReference type="PANTHER" id="PTHR45712:SF22">
    <property type="entry name" value="INSULIN-LIKE GROWTH FACTOR-BINDING PROTEIN COMPLEX ACID LABILE SUBUNIT"/>
    <property type="match status" value="1"/>
</dbReference>
<evidence type="ECO:0000256" key="6">
    <source>
        <dbReference type="ARBA" id="ARBA00023136"/>
    </source>
</evidence>
<keyword evidence="6 7" id="KW-0472">Membrane</keyword>
<evidence type="ECO:0000256" key="3">
    <source>
        <dbReference type="ARBA" id="ARBA00022614"/>
    </source>
</evidence>
<keyword evidence="7" id="KW-1133">Transmembrane helix</keyword>
<accession>A0A6J2Y533</accession>
<evidence type="ECO:0000313" key="9">
    <source>
        <dbReference type="RefSeq" id="XP_030758115.1"/>
    </source>
</evidence>
<keyword evidence="4" id="KW-0732">Signal</keyword>
<evidence type="ECO:0000256" key="7">
    <source>
        <dbReference type="SAM" id="Phobius"/>
    </source>
</evidence>
<dbReference type="SMART" id="SM00364">
    <property type="entry name" value="LRR_BAC"/>
    <property type="match status" value="9"/>
</dbReference>
<dbReference type="InterPro" id="IPR050333">
    <property type="entry name" value="SLRP"/>
</dbReference>
<proteinExistence type="predicted"/>